<feature type="signal peptide" evidence="2">
    <location>
        <begin position="1"/>
        <end position="19"/>
    </location>
</feature>
<proteinExistence type="evidence at transcript level"/>
<evidence type="ECO:0000256" key="1">
    <source>
        <dbReference type="SAM" id="MobiDB-lite"/>
    </source>
</evidence>
<feature type="region of interest" description="Disordered" evidence="1">
    <location>
        <begin position="139"/>
        <end position="203"/>
    </location>
</feature>
<organism evidence="3">
    <name type="scientific">Amblyomma triste</name>
    <name type="common">Neotropical tick</name>
    <dbReference type="NCBI Taxonomy" id="251400"/>
    <lineage>
        <taxon>Eukaryota</taxon>
        <taxon>Metazoa</taxon>
        <taxon>Ecdysozoa</taxon>
        <taxon>Arthropoda</taxon>
        <taxon>Chelicerata</taxon>
        <taxon>Arachnida</taxon>
        <taxon>Acari</taxon>
        <taxon>Parasitiformes</taxon>
        <taxon>Ixodida</taxon>
        <taxon>Ixodoidea</taxon>
        <taxon>Ixodidae</taxon>
        <taxon>Amblyomminae</taxon>
        <taxon>Amblyomma</taxon>
    </lineage>
</organism>
<evidence type="ECO:0000313" key="3">
    <source>
        <dbReference type="EMBL" id="JAC28103.1"/>
    </source>
</evidence>
<feature type="region of interest" description="Disordered" evidence="1">
    <location>
        <begin position="24"/>
        <end position="56"/>
    </location>
</feature>
<protein>
    <submittedName>
        <fullName evidence="3">Putative secreted protein</fullName>
    </submittedName>
</protein>
<name>A0A023G5F7_AMBTT</name>
<evidence type="ECO:0000256" key="2">
    <source>
        <dbReference type="SAM" id="SignalP"/>
    </source>
</evidence>
<accession>A0A023G5F7</accession>
<dbReference type="AlphaFoldDB" id="A0A023G5F7"/>
<feature type="compositionally biased region" description="Basic residues" evidence="1">
    <location>
        <begin position="164"/>
        <end position="174"/>
    </location>
</feature>
<feature type="chain" id="PRO_5001517027" evidence="2">
    <location>
        <begin position="20"/>
        <end position="203"/>
    </location>
</feature>
<reference evidence="3" key="1">
    <citation type="submission" date="2014-03" db="EMBL/GenBank/DDBJ databases">
        <title>The sialotranscriptome of Amblyomma triste, Amblyomma parvum and Amblyomma cajennense ticks, uncovered by 454-based RNA-seq.</title>
        <authorList>
            <person name="Garcia G.R."/>
            <person name="Gardinassi L.G."/>
            <person name="Ribeiro J.M."/>
            <person name="Anatriello E."/>
            <person name="Ferreira B.R."/>
            <person name="Moreira H.N."/>
            <person name="Mafra C."/>
            <person name="Olegario M.M."/>
            <person name="Szabo P.J."/>
            <person name="Miranda-Santos I.K."/>
            <person name="Maruyama S.R."/>
        </authorList>
    </citation>
    <scope>NUCLEOTIDE SEQUENCE</scope>
    <source>
        <strain evidence="3">Mato Grasso do Sul</strain>
        <tissue evidence="3">Salivary glands</tissue>
    </source>
</reference>
<dbReference type="PROSITE" id="PS51257">
    <property type="entry name" value="PROKAR_LIPOPROTEIN"/>
    <property type="match status" value="1"/>
</dbReference>
<keyword evidence="2" id="KW-0732">Signal</keyword>
<dbReference type="EMBL" id="GBBM01007315">
    <property type="protein sequence ID" value="JAC28103.1"/>
    <property type="molecule type" value="mRNA"/>
</dbReference>
<sequence length="203" mass="23774">MKIRPWVLLPCLFAAACGAAINTPFDDNNDDDPTSEYRQWGQFPWEQPGNPPPIFPPDDFLMPRIGRSREQKKLLEESSIPLRELFKEYVGDETDEYRIWGKFPWERPQNPPPFVPPSDMMALSQIGRWWNQDYLQGKPDKGGARYSAQDDDDEYAAEKTRERHASRKDRKFSRVARSVWNGKPWEKPWNPPPFLPDRYPGHA</sequence>